<feature type="repeat" description="WD" evidence="1">
    <location>
        <begin position="23"/>
        <end position="57"/>
    </location>
</feature>
<sequence length="437" mass="47488">MSQEVKVWFTLNQKLQPRLQEVIHAVSLSPDGRRLVTGGSSGVLKIWDISSGRLNQSIRIGSDITVVSWVEMSRRCQTFWVGASDGSGSLYFSASPSYFKLMLHRICASVFSFDIGFPHSPFSLGGCSSICGPVESLATSENVVAVVGNKDIQIWEVGIIFTGRKATSITFSLSDIKGDPKSEMLGSIHCSIASTLQLSNSVLVGKRIHTAHFFSNGEMVIISLVDSNPAGLNSIIAIYYLKPWKLVKSVEFNRRIGSAAVSEDGRVFAFTNLLDGIDVFLLPQLNHCGKIPYAIQAQANVTLGLAFIGPDSLVAGGFGEVCIYKISDMTLAYHLRNSTVDGKNSMFLPVLFLLSKIYVLGPYRCASAIPSRRILAAGSSNGALVVWTWRDFSHSKRKCCPWPSLPAQGVLCAGLIGILLMYIPLIYILLTSLHQVG</sequence>
<dbReference type="InterPro" id="IPR015943">
    <property type="entry name" value="WD40/YVTN_repeat-like_dom_sf"/>
</dbReference>
<name>A0A067TIQ7_GALM3</name>
<protein>
    <recommendedName>
        <fullName evidence="3">Anaphase-promoting complex subunit 4-like WD40 domain-containing protein</fullName>
    </recommendedName>
</protein>
<evidence type="ECO:0000256" key="1">
    <source>
        <dbReference type="PROSITE-ProRule" id="PRU00221"/>
    </source>
</evidence>
<dbReference type="InterPro" id="IPR001680">
    <property type="entry name" value="WD40_rpt"/>
</dbReference>
<dbReference type="PROSITE" id="PS50294">
    <property type="entry name" value="WD_REPEATS_REGION"/>
    <property type="match status" value="1"/>
</dbReference>
<evidence type="ECO:0000256" key="2">
    <source>
        <dbReference type="SAM" id="Phobius"/>
    </source>
</evidence>
<dbReference type="OrthoDB" id="3238562at2759"/>
<feature type="transmembrane region" description="Helical" evidence="2">
    <location>
        <begin position="405"/>
        <end position="430"/>
    </location>
</feature>
<gene>
    <name evidence="4" type="ORF">GALMADRAFT_151999</name>
</gene>
<dbReference type="PROSITE" id="PS50082">
    <property type="entry name" value="WD_REPEATS_2"/>
    <property type="match status" value="1"/>
</dbReference>
<proteinExistence type="predicted"/>
<dbReference type="Pfam" id="PF12894">
    <property type="entry name" value="ANAPC4_WD40"/>
    <property type="match status" value="1"/>
</dbReference>
<reference evidence="5" key="1">
    <citation type="journal article" date="2014" name="Proc. Natl. Acad. Sci. U.S.A.">
        <title>Extensive sampling of basidiomycete genomes demonstrates inadequacy of the white-rot/brown-rot paradigm for wood decay fungi.</title>
        <authorList>
            <person name="Riley R."/>
            <person name="Salamov A.A."/>
            <person name="Brown D.W."/>
            <person name="Nagy L.G."/>
            <person name="Floudas D."/>
            <person name="Held B.W."/>
            <person name="Levasseur A."/>
            <person name="Lombard V."/>
            <person name="Morin E."/>
            <person name="Otillar R."/>
            <person name="Lindquist E.A."/>
            <person name="Sun H."/>
            <person name="LaButti K.M."/>
            <person name="Schmutz J."/>
            <person name="Jabbour D."/>
            <person name="Luo H."/>
            <person name="Baker S.E."/>
            <person name="Pisabarro A.G."/>
            <person name="Walton J.D."/>
            <person name="Blanchette R.A."/>
            <person name="Henrissat B."/>
            <person name="Martin F."/>
            <person name="Cullen D."/>
            <person name="Hibbett D.S."/>
            <person name="Grigoriev I.V."/>
        </authorList>
    </citation>
    <scope>NUCLEOTIDE SEQUENCE [LARGE SCALE GENOMIC DNA]</scope>
    <source>
        <strain evidence="5">CBS 339.88</strain>
    </source>
</reference>
<evidence type="ECO:0000313" key="4">
    <source>
        <dbReference type="EMBL" id="KDR83006.1"/>
    </source>
</evidence>
<dbReference type="SUPFAM" id="SSF50978">
    <property type="entry name" value="WD40 repeat-like"/>
    <property type="match status" value="1"/>
</dbReference>
<feature type="domain" description="Anaphase-promoting complex subunit 4-like WD40" evidence="3">
    <location>
        <begin position="7"/>
        <end position="71"/>
    </location>
</feature>
<dbReference type="InterPro" id="IPR024977">
    <property type="entry name" value="Apc4-like_WD40_dom"/>
</dbReference>
<dbReference type="HOGENOM" id="CLU_059417_0_0_1"/>
<keyword evidence="5" id="KW-1185">Reference proteome</keyword>
<dbReference type="EMBL" id="KL142369">
    <property type="protein sequence ID" value="KDR83006.1"/>
    <property type="molecule type" value="Genomic_DNA"/>
</dbReference>
<accession>A0A067TIQ7</accession>
<dbReference type="Gene3D" id="2.130.10.10">
    <property type="entry name" value="YVTN repeat-like/Quinoprotein amine dehydrogenase"/>
    <property type="match status" value="1"/>
</dbReference>
<evidence type="ECO:0000313" key="5">
    <source>
        <dbReference type="Proteomes" id="UP000027222"/>
    </source>
</evidence>
<dbReference type="Proteomes" id="UP000027222">
    <property type="component" value="Unassembled WGS sequence"/>
</dbReference>
<keyword evidence="2" id="KW-0812">Transmembrane</keyword>
<keyword evidence="2" id="KW-1133">Transmembrane helix</keyword>
<dbReference type="AlphaFoldDB" id="A0A067TIQ7"/>
<dbReference type="InterPro" id="IPR036322">
    <property type="entry name" value="WD40_repeat_dom_sf"/>
</dbReference>
<keyword evidence="1" id="KW-0853">WD repeat</keyword>
<keyword evidence="2" id="KW-0472">Membrane</keyword>
<dbReference type="SMART" id="SM00320">
    <property type="entry name" value="WD40"/>
    <property type="match status" value="2"/>
</dbReference>
<organism evidence="4 5">
    <name type="scientific">Galerina marginata (strain CBS 339.88)</name>
    <dbReference type="NCBI Taxonomy" id="685588"/>
    <lineage>
        <taxon>Eukaryota</taxon>
        <taxon>Fungi</taxon>
        <taxon>Dikarya</taxon>
        <taxon>Basidiomycota</taxon>
        <taxon>Agaricomycotina</taxon>
        <taxon>Agaricomycetes</taxon>
        <taxon>Agaricomycetidae</taxon>
        <taxon>Agaricales</taxon>
        <taxon>Agaricineae</taxon>
        <taxon>Strophariaceae</taxon>
        <taxon>Galerina</taxon>
    </lineage>
</organism>
<evidence type="ECO:0000259" key="3">
    <source>
        <dbReference type="Pfam" id="PF12894"/>
    </source>
</evidence>